<reference evidence="3" key="2">
    <citation type="submission" date="2015-01" db="EMBL/GenBank/DDBJ databases">
        <title>Evolutionary Origins and Diversification of the Mycorrhizal Mutualists.</title>
        <authorList>
            <consortium name="DOE Joint Genome Institute"/>
            <consortium name="Mycorrhizal Genomics Consortium"/>
            <person name="Kohler A."/>
            <person name="Kuo A."/>
            <person name="Nagy L.G."/>
            <person name="Floudas D."/>
            <person name="Copeland A."/>
            <person name="Barry K.W."/>
            <person name="Cichocki N."/>
            <person name="Veneault-Fourrey C."/>
            <person name="LaButti K."/>
            <person name="Lindquist E.A."/>
            <person name="Lipzen A."/>
            <person name="Lundell T."/>
            <person name="Morin E."/>
            <person name="Murat C."/>
            <person name="Riley R."/>
            <person name="Ohm R."/>
            <person name="Sun H."/>
            <person name="Tunlid A."/>
            <person name="Henrissat B."/>
            <person name="Grigoriev I.V."/>
            <person name="Hibbett D.S."/>
            <person name="Martin F."/>
        </authorList>
    </citation>
    <scope>NUCLEOTIDE SEQUENCE [LARGE SCALE GENOMIC DNA]</scope>
    <source>
        <strain evidence="3">Foug A</strain>
    </source>
</reference>
<dbReference type="InterPro" id="IPR051091">
    <property type="entry name" value="O-Glucosyltr/Glycosyltrsf_90"/>
</dbReference>
<dbReference type="AlphaFoldDB" id="A0A0C3DWH5"/>
<evidence type="ECO:0000313" key="2">
    <source>
        <dbReference type="EMBL" id="KIM64930.1"/>
    </source>
</evidence>
<dbReference type="STRING" id="1036808.A0A0C3DWH5"/>
<dbReference type="PANTHER" id="PTHR12203:SF118">
    <property type="entry name" value="BETA-1,2-XYLOSYLTRANSFERASE 1"/>
    <property type="match status" value="1"/>
</dbReference>
<sequence>MTNLGRGPVCRVAGTLIACAALLLLLTLPTFWARPNAHVQVFSVVNFPPLRAHHDILPAPLEKPLYLEKHTYTPDGLLMVNLNGSHPIFELMRNSEAAWAEKLARASQTLEEAVAEYRRRYKRSPPLGFDKWWDFVVEHNVQLPDEYDEIYHDLEAYWGLDPADIVDSLEELEVKDTVFTLAKTPSNSRLEIVHSTFPETDHNSRKRMEEFIEMTEAYGGDLPPMRIVFSSYDNPSMHTDWRIKHLALEAAKSGTTIPRSQLPPISEGGWIQACAPDSPAWTNPPTFPSFDHSTLTLSNTSSPKSFIASHRSAMDPCQNPELLVTHSQFLSHREGPFPEQLLVPRFSHCGTLLHHDIRPPIPYGWTSGDDAEANGDVPWTRKVDERLNWRGRTTGLYASPDTFWMHSQRQRLVTLTNTMEGNVSVLRVPVDASSPAGEVQQLRKARVNPAWTDVAFVEKAIACKEDTGTCKIMEDIFEFRKSQGRWEEGKYKFILDVDGNGWSGRFKRLITSNALVFKATVYPEWYTSRIAEWVHYVPIQVAYSDLYDALAFFRVHDDAAAKIAAAGKKWSQQFWRKEDMSAYLYRLLLEYARVTSPDRESMSYDG</sequence>
<dbReference type="OrthoDB" id="541052at2759"/>
<dbReference type="HOGENOM" id="CLU_005027_3_2_1"/>
<dbReference type="InParanoid" id="A0A0C3DWH5"/>
<keyword evidence="3" id="KW-1185">Reference proteome</keyword>
<reference evidence="2 3" key="1">
    <citation type="submission" date="2014-04" db="EMBL/GenBank/DDBJ databases">
        <authorList>
            <consortium name="DOE Joint Genome Institute"/>
            <person name="Kuo A."/>
            <person name="Kohler A."/>
            <person name="Nagy L.G."/>
            <person name="Floudas D."/>
            <person name="Copeland A."/>
            <person name="Barry K.W."/>
            <person name="Cichocki N."/>
            <person name="Veneault-Fourrey C."/>
            <person name="LaButti K."/>
            <person name="Lindquist E.A."/>
            <person name="Lipzen A."/>
            <person name="Lundell T."/>
            <person name="Morin E."/>
            <person name="Murat C."/>
            <person name="Sun H."/>
            <person name="Tunlid A."/>
            <person name="Henrissat B."/>
            <person name="Grigoriev I.V."/>
            <person name="Hibbett D.S."/>
            <person name="Martin F."/>
            <person name="Nordberg H.P."/>
            <person name="Cantor M.N."/>
            <person name="Hua S.X."/>
        </authorList>
    </citation>
    <scope>NUCLEOTIDE SEQUENCE [LARGE SCALE GENOMIC DNA]</scope>
    <source>
        <strain evidence="2 3">Foug A</strain>
    </source>
</reference>
<dbReference type="GO" id="GO:0016740">
    <property type="term" value="F:transferase activity"/>
    <property type="evidence" value="ECO:0007669"/>
    <property type="project" value="UniProtKB-KW"/>
</dbReference>
<dbReference type="InterPro" id="IPR006598">
    <property type="entry name" value="CAP10"/>
</dbReference>
<gene>
    <name evidence="2" type="ORF">SCLCIDRAFT_23280</name>
</gene>
<dbReference type="Pfam" id="PF05686">
    <property type="entry name" value="Glyco_transf_90"/>
    <property type="match status" value="1"/>
</dbReference>
<dbReference type="Proteomes" id="UP000053989">
    <property type="component" value="Unassembled WGS sequence"/>
</dbReference>
<protein>
    <submittedName>
        <fullName evidence="2">Glycosyltransferase family 90 protein</fullName>
    </submittedName>
</protein>
<dbReference type="PANTHER" id="PTHR12203">
    <property type="entry name" value="KDEL LYS-ASP-GLU-LEU CONTAINING - RELATED"/>
    <property type="match status" value="1"/>
</dbReference>
<feature type="domain" description="Glycosyl transferase CAP10" evidence="1">
    <location>
        <begin position="321"/>
        <end position="598"/>
    </location>
</feature>
<dbReference type="EMBL" id="KN822026">
    <property type="protein sequence ID" value="KIM64930.1"/>
    <property type="molecule type" value="Genomic_DNA"/>
</dbReference>
<organism evidence="2 3">
    <name type="scientific">Scleroderma citrinum Foug A</name>
    <dbReference type="NCBI Taxonomy" id="1036808"/>
    <lineage>
        <taxon>Eukaryota</taxon>
        <taxon>Fungi</taxon>
        <taxon>Dikarya</taxon>
        <taxon>Basidiomycota</taxon>
        <taxon>Agaricomycotina</taxon>
        <taxon>Agaricomycetes</taxon>
        <taxon>Agaricomycetidae</taxon>
        <taxon>Boletales</taxon>
        <taxon>Sclerodermatineae</taxon>
        <taxon>Sclerodermataceae</taxon>
        <taxon>Scleroderma</taxon>
    </lineage>
</organism>
<evidence type="ECO:0000313" key="3">
    <source>
        <dbReference type="Proteomes" id="UP000053989"/>
    </source>
</evidence>
<name>A0A0C3DWH5_9AGAM</name>
<evidence type="ECO:0000259" key="1">
    <source>
        <dbReference type="SMART" id="SM00672"/>
    </source>
</evidence>
<keyword evidence="2" id="KW-0808">Transferase</keyword>
<accession>A0A0C3DWH5</accession>
<dbReference type="SMART" id="SM00672">
    <property type="entry name" value="CAP10"/>
    <property type="match status" value="1"/>
</dbReference>
<proteinExistence type="predicted"/>